<reference evidence="1 2" key="1">
    <citation type="journal article" date="2012" name="New Phytol.">
        <title>Insight into trade-off between wood decay and parasitism from the genome of a fungal forest pathogen.</title>
        <authorList>
            <person name="Olson A."/>
            <person name="Aerts A."/>
            <person name="Asiegbu F."/>
            <person name="Belbahri L."/>
            <person name="Bouzid O."/>
            <person name="Broberg A."/>
            <person name="Canback B."/>
            <person name="Coutinho P.M."/>
            <person name="Cullen D."/>
            <person name="Dalman K."/>
            <person name="Deflorio G."/>
            <person name="van Diepen L.T."/>
            <person name="Dunand C."/>
            <person name="Duplessis S."/>
            <person name="Durling M."/>
            <person name="Gonthier P."/>
            <person name="Grimwood J."/>
            <person name="Fossdal C.G."/>
            <person name="Hansson D."/>
            <person name="Henrissat B."/>
            <person name="Hietala A."/>
            <person name="Himmelstrand K."/>
            <person name="Hoffmeister D."/>
            <person name="Hogberg N."/>
            <person name="James T.Y."/>
            <person name="Karlsson M."/>
            <person name="Kohler A."/>
            <person name="Kues U."/>
            <person name="Lee Y.H."/>
            <person name="Lin Y.C."/>
            <person name="Lind M."/>
            <person name="Lindquist E."/>
            <person name="Lombard V."/>
            <person name="Lucas S."/>
            <person name="Lunden K."/>
            <person name="Morin E."/>
            <person name="Murat C."/>
            <person name="Park J."/>
            <person name="Raffaello T."/>
            <person name="Rouze P."/>
            <person name="Salamov A."/>
            <person name="Schmutz J."/>
            <person name="Solheim H."/>
            <person name="Stahlberg J."/>
            <person name="Velez H."/>
            <person name="de Vries R.P."/>
            <person name="Wiebenga A."/>
            <person name="Woodward S."/>
            <person name="Yakovlev I."/>
            <person name="Garbelotto M."/>
            <person name="Martin F."/>
            <person name="Grigoriev I.V."/>
            <person name="Stenlid J."/>
        </authorList>
    </citation>
    <scope>NUCLEOTIDE SEQUENCE [LARGE SCALE GENOMIC DNA]</scope>
    <source>
        <strain evidence="1 2">TC 32-1</strain>
    </source>
</reference>
<dbReference type="HOGENOM" id="CLU_2758088_0_0_1"/>
<dbReference type="RefSeq" id="XP_009549537.1">
    <property type="nucleotide sequence ID" value="XM_009551242.1"/>
</dbReference>
<accession>W4K0J2</accession>
<dbReference type="InParanoid" id="W4K0J2"/>
<dbReference type="GeneID" id="20668410"/>
<evidence type="ECO:0000313" key="2">
    <source>
        <dbReference type="Proteomes" id="UP000030671"/>
    </source>
</evidence>
<name>W4K0J2_HETIT</name>
<dbReference type="Proteomes" id="UP000030671">
    <property type="component" value="Unassembled WGS sequence"/>
</dbReference>
<sequence>MCNQVLLVHQCKKCGSRTVIGLPVVTSCNNPHCKQSPYHDHAPHPCLSLCFQEFRVTRNVESIESCARCS</sequence>
<dbReference type="AlphaFoldDB" id="W4K0J2"/>
<gene>
    <name evidence="1" type="ORF">HETIRDRAFT_172866</name>
</gene>
<dbReference type="KEGG" id="hir:HETIRDRAFT_172866"/>
<dbReference type="EMBL" id="KI925461">
    <property type="protein sequence ID" value="ETW79292.1"/>
    <property type="molecule type" value="Genomic_DNA"/>
</dbReference>
<evidence type="ECO:0000313" key="1">
    <source>
        <dbReference type="EMBL" id="ETW79292.1"/>
    </source>
</evidence>
<proteinExistence type="predicted"/>
<keyword evidence="2" id="KW-1185">Reference proteome</keyword>
<dbReference type="OrthoDB" id="2748942at2759"/>
<organism evidence="1 2">
    <name type="scientific">Heterobasidion irregulare (strain TC 32-1)</name>
    <dbReference type="NCBI Taxonomy" id="747525"/>
    <lineage>
        <taxon>Eukaryota</taxon>
        <taxon>Fungi</taxon>
        <taxon>Dikarya</taxon>
        <taxon>Basidiomycota</taxon>
        <taxon>Agaricomycotina</taxon>
        <taxon>Agaricomycetes</taxon>
        <taxon>Russulales</taxon>
        <taxon>Bondarzewiaceae</taxon>
        <taxon>Heterobasidion</taxon>
        <taxon>Heterobasidion annosum species complex</taxon>
    </lineage>
</organism>
<protein>
    <submittedName>
        <fullName evidence="1">Uncharacterized protein</fullName>
    </submittedName>
</protein>